<dbReference type="PANTHER" id="PTHR35809:SF1">
    <property type="entry name" value="ARCHAETIDYLSERINE DECARBOXYLASE PROENZYME-RELATED"/>
    <property type="match status" value="1"/>
</dbReference>
<keyword evidence="8 11" id="KW-0456">Lyase</keyword>
<keyword evidence="12" id="KW-1133">Transmembrane helix</keyword>
<dbReference type="GO" id="GO:0006646">
    <property type="term" value="P:phosphatidylethanolamine biosynthetic process"/>
    <property type="evidence" value="ECO:0007669"/>
    <property type="project" value="UniProtKB-UniRule"/>
</dbReference>
<evidence type="ECO:0000256" key="6">
    <source>
        <dbReference type="ARBA" id="ARBA00023145"/>
    </source>
</evidence>
<evidence type="ECO:0000256" key="1">
    <source>
        <dbReference type="ARBA" id="ARBA00022475"/>
    </source>
</evidence>
<evidence type="ECO:0000313" key="14">
    <source>
        <dbReference type="Proteomes" id="UP000184603"/>
    </source>
</evidence>
<feature type="active site" description="Schiff-base intermediate with substrate; via pyruvic acid" evidence="11">
    <location>
        <position position="183"/>
    </location>
</feature>
<comment type="subcellular location">
    <subcellularLocation>
        <location evidence="11">Cell membrane</location>
        <topology evidence="11">Peripheral membrane protein</topology>
    </subcellularLocation>
</comment>
<dbReference type="InterPro" id="IPR003817">
    <property type="entry name" value="PS_Dcarbxylase"/>
</dbReference>
<evidence type="ECO:0000313" key="13">
    <source>
        <dbReference type="EMBL" id="SHO50999.1"/>
    </source>
</evidence>
<dbReference type="NCBIfam" id="NF003678">
    <property type="entry name" value="PRK05305.1-2"/>
    <property type="match status" value="1"/>
</dbReference>
<feature type="transmembrane region" description="Helical" evidence="12">
    <location>
        <begin position="15"/>
        <end position="48"/>
    </location>
</feature>
<keyword evidence="2 11" id="KW-0444">Lipid biosynthesis</keyword>
<dbReference type="RefSeq" id="WP_073615197.1">
    <property type="nucleotide sequence ID" value="NZ_FRFE01000022.1"/>
</dbReference>
<dbReference type="Pfam" id="PF02666">
    <property type="entry name" value="PS_Dcarbxylase"/>
    <property type="match status" value="1"/>
</dbReference>
<keyword evidence="1 11" id="KW-1003">Cell membrane</keyword>
<accession>A0A1M7YEJ3</accession>
<reference evidence="13 14" key="1">
    <citation type="submission" date="2016-12" db="EMBL/GenBank/DDBJ databases">
        <authorList>
            <person name="Song W.-J."/>
            <person name="Kurnit D.M."/>
        </authorList>
    </citation>
    <scope>NUCLEOTIDE SEQUENCE [LARGE SCALE GENOMIC DNA]</scope>
    <source>
        <strain evidence="13 14">DSM 18488</strain>
    </source>
</reference>
<keyword evidence="9 11" id="KW-1208">Phospholipid metabolism</keyword>
<comment type="pathway">
    <text evidence="11">Phospholipid metabolism; phosphatidylethanolamine biosynthesis; phosphatidylethanolamine from CDP-diacylglycerol: step 2/2.</text>
</comment>
<dbReference type="PANTHER" id="PTHR35809">
    <property type="entry name" value="ARCHAETIDYLSERINE DECARBOXYLASE PROENZYME-RELATED"/>
    <property type="match status" value="1"/>
</dbReference>
<keyword evidence="7 11" id="KW-0594">Phospholipid biosynthesis</keyword>
<comment type="cofactor">
    <cofactor evidence="11">
        <name>pyruvate</name>
        <dbReference type="ChEBI" id="CHEBI:15361"/>
    </cofactor>
    <text evidence="11">Binds 1 pyruvoyl group covalently per subunit.</text>
</comment>
<protein>
    <recommendedName>
        <fullName evidence="11">Phosphatidylserine decarboxylase proenzyme</fullName>
        <ecNumber evidence="11">4.1.1.65</ecNumber>
    </recommendedName>
    <component>
        <recommendedName>
            <fullName evidence="11">Phosphatidylserine decarboxylase alpha chain</fullName>
        </recommendedName>
    </component>
    <component>
        <recommendedName>
            <fullName evidence="11">Phosphatidylserine decarboxylase beta chain</fullName>
        </recommendedName>
    </component>
</protein>
<name>A0A1M7YEJ3_9BACT</name>
<keyword evidence="10 11" id="KW-0670">Pyruvate</keyword>
<dbReference type="Proteomes" id="UP000184603">
    <property type="component" value="Unassembled WGS sequence"/>
</dbReference>
<keyword evidence="5 11" id="KW-0472">Membrane</keyword>
<dbReference type="GO" id="GO:0004609">
    <property type="term" value="F:phosphatidylserine decarboxylase activity"/>
    <property type="evidence" value="ECO:0007669"/>
    <property type="project" value="UniProtKB-UniRule"/>
</dbReference>
<proteinExistence type="inferred from homology"/>
<evidence type="ECO:0000256" key="11">
    <source>
        <dbReference type="HAMAP-Rule" id="MF_00664"/>
    </source>
</evidence>
<keyword evidence="4 11" id="KW-0443">Lipid metabolism</keyword>
<dbReference type="InterPro" id="IPR033175">
    <property type="entry name" value="PSD-A"/>
</dbReference>
<evidence type="ECO:0000256" key="5">
    <source>
        <dbReference type="ARBA" id="ARBA00023136"/>
    </source>
</evidence>
<keyword evidence="12" id="KW-0812">Transmembrane</keyword>
<feature type="modified residue" description="Pyruvic acid (Ser); by autocatalysis" evidence="11">
    <location>
        <position position="183"/>
    </location>
</feature>
<dbReference type="GO" id="GO:0005886">
    <property type="term" value="C:plasma membrane"/>
    <property type="evidence" value="ECO:0007669"/>
    <property type="project" value="UniProtKB-SubCell"/>
</dbReference>
<dbReference type="NCBIfam" id="NF003685">
    <property type="entry name" value="PRK05305.2-5"/>
    <property type="match status" value="1"/>
</dbReference>
<evidence type="ECO:0000256" key="10">
    <source>
        <dbReference type="ARBA" id="ARBA00023317"/>
    </source>
</evidence>
<comment type="similarity">
    <text evidence="11">Belongs to the phosphatidylserine decarboxylase family. PSD-A subfamily.</text>
</comment>
<feature type="chain" id="PRO_5023508179" description="Phosphatidylserine decarboxylase alpha chain" evidence="11">
    <location>
        <begin position="183"/>
        <end position="220"/>
    </location>
</feature>
<evidence type="ECO:0000256" key="12">
    <source>
        <dbReference type="SAM" id="Phobius"/>
    </source>
</evidence>
<evidence type="ECO:0000256" key="4">
    <source>
        <dbReference type="ARBA" id="ARBA00023098"/>
    </source>
</evidence>
<feature type="site" description="Cleavage (non-hydrolytic); by autocatalysis" evidence="11">
    <location>
        <begin position="182"/>
        <end position="183"/>
    </location>
</feature>
<dbReference type="EC" id="4.1.1.65" evidence="11"/>
<organism evidence="13 14">
    <name type="scientific">Desulfopila aestuarii DSM 18488</name>
    <dbReference type="NCBI Taxonomy" id="1121416"/>
    <lineage>
        <taxon>Bacteria</taxon>
        <taxon>Pseudomonadati</taxon>
        <taxon>Thermodesulfobacteriota</taxon>
        <taxon>Desulfobulbia</taxon>
        <taxon>Desulfobulbales</taxon>
        <taxon>Desulfocapsaceae</taxon>
        <taxon>Desulfopila</taxon>
    </lineage>
</organism>
<comment type="catalytic activity">
    <reaction evidence="11">
        <text>a 1,2-diacyl-sn-glycero-3-phospho-L-serine + H(+) = a 1,2-diacyl-sn-glycero-3-phosphoethanolamine + CO2</text>
        <dbReference type="Rhea" id="RHEA:20828"/>
        <dbReference type="ChEBI" id="CHEBI:15378"/>
        <dbReference type="ChEBI" id="CHEBI:16526"/>
        <dbReference type="ChEBI" id="CHEBI:57262"/>
        <dbReference type="ChEBI" id="CHEBI:64612"/>
        <dbReference type="EC" id="4.1.1.65"/>
    </reaction>
</comment>
<comment type="PTM">
    <text evidence="11">Is synthesized initially as an inactive proenzyme. Formation of the active enzyme involves a self-maturation process in which the active site pyruvoyl group is generated from an internal serine residue via an autocatalytic post-translational modification. Two non-identical subunits are generated from the proenzyme in this reaction, and the pyruvate is formed at the N-terminus of the alpha chain, which is derived from the carboxyl end of the proenzyme. The post-translation cleavage follows an unusual pathway, termed non-hydrolytic serinolysis, in which the side chain hydroxyl group of the serine supplies its oxygen atom to form the C-terminus of the beta chain, while the remainder of the serine residue undergoes an oxidative deamination to produce ammonia and the pyruvoyl prosthetic group on the alpha chain.</text>
</comment>
<gene>
    <name evidence="11" type="primary">psd</name>
    <name evidence="13" type="ORF">SAMN02745220_03746</name>
</gene>
<feature type="chain" id="PRO_5023508180" description="Phosphatidylserine decarboxylase beta chain" evidence="11">
    <location>
        <begin position="1"/>
        <end position="182"/>
    </location>
</feature>
<comment type="function">
    <text evidence="11">Catalyzes the formation of phosphatidylethanolamine (PtdEtn) from phosphatidylserine (PtdSer).</text>
</comment>
<dbReference type="OrthoDB" id="9790893at2"/>
<sequence length="220" mass="24288">MLSPQIPVAKEGYPFIGFAAFATLVFAVLSYDFTALLCLALTTFILCFFRDPERFVPADEDLMVSPADGKVIIAETVTDETFTGGQAFKVSIFMNVFNVHVNRNPMSGTVEKVIYQPGKFYAADSVKGALQNEYCAAVLRTPAGQRMAYVQMAGLIARRIVCWLEPGDEVKKGWRFGLIRFGSRVDLYLPLESELMVHVGQKVRAGETVIARLSQAPSTD</sequence>
<dbReference type="EMBL" id="FRFE01000022">
    <property type="protein sequence ID" value="SHO50999.1"/>
    <property type="molecule type" value="Genomic_DNA"/>
</dbReference>
<dbReference type="STRING" id="1121416.SAMN02745220_03746"/>
<dbReference type="UniPathway" id="UPA00558">
    <property type="reaction ID" value="UER00616"/>
</dbReference>
<keyword evidence="3 11" id="KW-0210">Decarboxylase</keyword>
<keyword evidence="14" id="KW-1185">Reference proteome</keyword>
<dbReference type="HAMAP" id="MF_00664">
    <property type="entry name" value="PS_decarb_PSD_A"/>
    <property type="match status" value="1"/>
</dbReference>
<keyword evidence="6 11" id="KW-0865">Zymogen</keyword>
<comment type="subunit">
    <text evidence="11">Heterodimer of a large membrane-associated beta subunit and a small pyruvoyl-containing alpha subunit.</text>
</comment>
<evidence type="ECO:0000256" key="9">
    <source>
        <dbReference type="ARBA" id="ARBA00023264"/>
    </source>
</evidence>
<evidence type="ECO:0000256" key="8">
    <source>
        <dbReference type="ARBA" id="ARBA00023239"/>
    </source>
</evidence>
<evidence type="ECO:0000256" key="3">
    <source>
        <dbReference type="ARBA" id="ARBA00022793"/>
    </source>
</evidence>
<dbReference type="AlphaFoldDB" id="A0A1M7YEJ3"/>
<evidence type="ECO:0000256" key="2">
    <source>
        <dbReference type="ARBA" id="ARBA00022516"/>
    </source>
</evidence>
<evidence type="ECO:0000256" key="7">
    <source>
        <dbReference type="ARBA" id="ARBA00023209"/>
    </source>
</evidence>